<keyword evidence="3" id="KW-1185">Reference proteome</keyword>
<feature type="domain" description="Retrotransposon gag" evidence="1">
    <location>
        <begin position="299"/>
        <end position="389"/>
    </location>
</feature>
<dbReference type="Proteomes" id="UP001367508">
    <property type="component" value="Unassembled WGS sequence"/>
</dbReference>
<sequence length="389" mass="44842">MTWFSSSSKGTYTCFKYENLCHYEQRLERLEENGKVGGDESFSLGIPRFRHVPPPAVGSSLEAPLLLRFLLCFSLENGIIQAPRTILERKPQKEQGAESLKGEKQSVIRVALATQLHHVRHATLQTSSYKKPRTERKQGIYLSVIHSIHKSISRAQTQKQEPPFSWTLELVFEPEIEKLARRNRRETRLRKAQQEQEILQGTSEENLVHRSVMEEHPLNKRITSGEYVVPNSAGCSASIVRPPIAANNFEIKPALLHLVQQDQFGGSEVEDPNLHLSSFLQICDTIKMNGVSDEVIRLRLFPFSLRDRAKYWLQTQLRGSITTWEELVSKLLMKYFPPSKYYKLRGEISCFGQKEGESLCKAWEQFKKLLRNCPHHGFSDVHQVHIFYN</sequence>
<proteinExistence type="predicted"/>
<gene>
    <name evidence="2" type="ORF">VNO77_30889</name>
</gene>
<name>A0AAN9Q1K1_CANGL</name>
<dbReference type="EMBL" id="JAYMYQ010000007">
    <property type="protein sequence ID" value="KAK7320930.1"/>
    <property type="molecule type" value="Genomic_DNA"/>
</dbReference>
<accession>A0AAN9Q1K1</accession>
<dbReference type="PANTHER" id="PTHR33223:SF11">
    <property type="entry name" value="ELEMENT PROTEIN, PUTATIVE-RELATED"/>
    <property type="match status" value="1"/>
</dbReference>
<organism evidence="2 3">
    <name type="scientific">Canavalia gladiata</name>
    <name type="common">Sword bean</name>
    <name type="synonym">Dolichos gladiatus</name>
    <dbReference type="NCBI Taxonomy" id="3824"/>
    <lineage>
        <taxon>Eukaryota</taxon>
        <taxon>Viridiplantae</taxon>
        <taxon>Streptophyta</taxon>
        <taxon>Embryophyta</taxon>
        <taxon>Tracheophyta</taxon>
        <taxon>Spermatophyta</taxon>
        <taxon>Magnoliopsida</taxon>
        <taxon>eudicotyledons</taxon>
        <taxon>Gunneridae</taxon>
        <taxon>Pentapetalae</taxon>
        <taxon>rosids</taxon>
        <taxon>fabids</taxon>
        <taxon>Fabales</taxon>
        <taxon>Fabaceae</taxon>
        <taxon>Papilionoideae</taxon>
        <taxon>50 kb inversion clade</taxon>
        <taxon>NPAAA clade</taxon>
        <taxon>indigoferoid/millettioid clade</taxon>
        <taxon>Phaseoleae</taxon>
        <taxon>Canavalia</taxon>
    </lineage>
</organism>
<evidence type="ECO:0000259" key="1">
    <source>
        <dbReference type="Pfam" id="PF03732"/>
    </source>
</evidence>
<dbReference type="InterPro" id="IPR005162">
    <property type="entry name" value="Retrotrans_gag_dom"/>
</dbReference>
<dbReference type="Pfam" id="PF03732">
    <property type="entry name" value="Retrotrans_gag"/>
    <property type="match status" value="1"/>
</dbReference>
<reference evidence="2 3" key="1">
    <citation type="submission" date="2024-01" db="EMBL/GenBank/DDBJ databases">
        <title>The genomes of 5 underutilized Papilionoideae crops provide insights into root nodulation and disease resistanc.</title>
        <authorList>
            <person name="Jiang F."/>
        </authorList>
    </citation>
    <scope>NUCLEOTIDE SEQUENCE [LARGE SCALE GENOMIC DNA]</scope>
    <source>
        <strain evidence="2">LVBAO_FW01</strain>
        <tissue evidence="2">Leaves</tissue>
    </source>
</reference>
<dbReference type="PANTHER" id="PTHR33223">
    <property type="entry name" value="CCHC-TYPE DOMAIN-CONTAINING PROTEIN"/>
    <property type="match status" value="1"/>
</dbReference>
<evidence type="ECO:0000313" key="3">
    <source>
        <dbReference type="Proteomes" id="UP001367508"/>
    </source>
</evidence>
<dbReference type="AlphaFoldDB" id="A0AAN9Q1K1"/>
<comment type="caution">
    <text evidence="2">The sequence shown here is derived from an EMBL/GenBank/DDBJ whole genome shotgun (WGS) entry which is preliminary data.</text>
</comment>
<evidence type="ECO:0000313" key="2">
    <source>
        <dbReference type="EMBL" id="KAK7320930.1"/>
    </source>
</evidence>
<protein>
    <recommendedName>
        <fullName evidence="1">Retrotransposon gag domain-containing protein</fullName>
    </recommendedName>
</protein>